<keyword evidence="4 5" id="KW-0539">Nucleus</keyword>
<organism evidence="9 10">
    <name type="scientific">Thalictrum thalictroides</name>
    <name type="common">Rue-anemone</name>
    <name type="synonym">Anemone thalictroides</name>
    <dbReference type="NCBI Taxonomy" id="46969"/>
    <lineage>
        <taxon>Eukaryota</taxon>
        <taxon>Viridiplantae</taxon>
        <taxon>Streptophyta</taxon>
        <taxon>Embryophyta</taxon>
        <taxon>Tracheophyta</taxon>
        <taxon>Spermatophyta</taxon>
        <taxon>Magnoliopsida</taxon>
        <taxon>Ranunculales</taxon>
        <taxon>Ranunculaceae</taxon>
        <taxon>Thalictroideae</taxon>
        <taxon>Thalictrum</taxon>
    </lineage>
</organism>
<name>A0A7J6W268_THATH</name>
<keyword evidence="2 5" id="KW-0238">DNA-binding</keyword>
<dbReference type="GO" id="GO:0000981">
    <property type="term" value="F:DNA-binding transcription factor activity, RNA polymerase II-specific"/>
    <property type="evidence" value="ECO:0007669"/>
    <property type="project" value="TreeGrafter"/>
</dbReference>
<dbReference type="Proteomes" id="UP000554482">
    <property type="component" value="Unassembled WGS sequence"/>
</dbReference>
<keyword evidence="9" id="KW-0560">Oxidoreductase</keyword>
<dbReference type="EMBL" id="JABWDY010022764">
    <property type="protein sequence ID" value="KAF5191469.1"/>
    <property type="molecule type" value="Genomic_DNA"/>
</dbReference>
<protein>
    <submittedName>
        <fullName evidence="9">Overexpressor of cationic peroxidase</fullName>
    </submittedName>
</protein>
<evidence type="ECO:0000313" key="9">
    <source>
        <dbReference type="EMBL" id="KAF5191469.1"/>
    </source>
</evidence>
<dbReference type="SMART" id="SM00389">
    <property type="entry name" value="HOX"/>
    <property type="match status" value="1"/>
</dbReference>
<comment type="subcellular location">
    <subcellularLocation>
        <location evidence="1 5 6">Nucleus</location>
    </subcellularLocation>
</comment>
<feature type="compositionally biased region" description="Basic residues" evidence="7">
    <location>
        <begin position="68"/>
        <end position="78"/>
    </location>
</feature>
<dbReference type="InterPro" id="IPR001356">
    <property type="entry name" value="HD"/>
</dbReference>
<evidence type="ECO:0000313" key="10">
    <source>
        <dbReference type="Proteomes" id="UP000554482"/>
    </source>
</evidence>
<reference evidence="9 10" key="1">
    <citation type="submission" date="2020-06" db="EMBL/GenBank/DDBJ databases">
        <title>Transcriptomic and genomic resources for Thalictrum thalictroides and T. hernandezii: Facilitating candidate gene discovery in an emerging model plant lineage.</title>
        <authorList>
            <person name="Arias T."/>
            <person name="Riano-Pachon D.M."/>
            <person name="Di Stilio V.S."/>
        </authorList>
    </citation>
    <scope>NUCLEOTIDE SEQUENCE [LARGE SCALE GENOMIC DNA]</scope>
    <source>
        <strain evidence="10">cv. WT478/WT964</strain>
        <tissue evidence="9">Leaves</tissue>
    </source>
</reference>
<dbReference type="PROSITE" id="PS50071">
    <property type="entry name" value="HOMEOBOX_2"/>
    <property type="match status" value="1"/>
</dbReference>
<dbReference type="GO" id="GO:0004601">
    <property type="term" value="F:peroxidase activity"/>
    <property type="evidence" value="ECO:0007669"/>
    <property type="project" value="UniProtKB-KW"/>
</dbReference>
<feature type="compositionally biased region" description="Acidic residues" evidence="7">
    <location>
        <begin position="150"/>
        <end position="184"/>
    </location>
</feature>
<dbReference type="PANTHER" id="PTHR15467">
    <property type="entry name" value="ZINC-FINGERS AND HOMEOBOXES RELATED"/>
    <property type="match status" value="1"/>
</dbReference>
<evidence type="ECO:0000256" key="3">
    <source>
        <dbReference type="ARBA" id="ARBA00023155"/>
    </source>
</evidence>
<dbReference type="SUPFAM" id="SSF46689">
    <property type="entry name" value="Homeodomain-like"/>
    <property type="match status" value="1"/>
</dbReference>
<dbReference type="Pfam" id="PF00046">
    <property type="entry name" value="Homeodomain"/>
    <property type="match status" value="1"/>
</dbReference>
<comment type="caution">
    <text evidence="9">The sequence shown here is derived from an EMBL/GenBank/DDBJ whole genome shotgun (WGS) entry which is preliminary data.</text>
</comment>
<dbReference type="Gene3D" id="1.10.10.60">
    <property type="entry name" value="Homeodomain-like"/>
    <property type="match status" value="1"/>
</dbReference>
<feature type="domain" description="Homeobox" evidence="8">
    <location>
        <begin position="282"/>
        <end position="342"/>
    </location>
</feature>
<evidence type="ECO:0000256" key="4">
    <source>
        <dbReference type="ARBA" id="ARBA00023242"/>
    </source>
</evidence>
<keyword evidence="9" id="KW-0575">Peroxidase</keyword>
<dbReference type="OrthoDB" id="514822at2759"/>
<feature type="region of interest" description="Disordered" evidence="7">
    <location>
        <begin position="57"/>
        <end position="92"/>
    </location>
</feature>
<evidence type="ECO:0000256" key="6">
    <source>
        <dbReference type="RuleBase" id="RU000682"/>
    </source>
</evidence>
<dbReference type="CDD" id="cd00086">
    <property type="entry name" value="homeodomain"/>
    <property type="match status" value="1"/>
</dbReference>
<evidence type="ECO:0000256" key="7">
    <source>
        <dbReference type="SAM" id="MobiDB-lite"/>
    </source>
</evidence>
<evidence type="ECO:0000259" key="8">
    <source>
        <dbReference type="PROSITE" id="PS50071"/>
    </source>
</evidence>
<evidence type="ECO:0000256" key="5">
    <source>
        <dbReference type="PROSITE-ProRule" id="PRU00108"/>
    </source>
</evidence>
<dbReference type="GO" id="GO:0005634">
    <property type="term" value="C:nucleus"/>
    <property type="evidence" value="ECO:0007669"/>
    <property type="project" value="UniProtKB-SubCell"/>
</dbReference>
<evidence type="ECO:0000256" key="2">
    <source>
        <dbReference type="ARBA" id="ARBA00023125"/>
    </source>
</evidence>
<evidence type="ECO:0000256" key="1">
    <source>
        <dbReference type="ARBA" id="ARBA00004123"/>
    </source>
</evidence>
<dbReference type="GO" id="GO:0003677">
    <property type="term" value="F:DNA binding"/>
    <property type="evidence" value="ECO:0007669"/>
    <property type="project" value="UniProtKB-UniRule"/>
</dbReference>
<keyword evidence="3 5" id="KW-0371">Homeobox</keyword>
<sequence length="359" mass="40398">MAATASVACCSSLVRNTLSSSSFPHSSLGRRRNQVQFVGFPRNPIFNLSTTVAFARRKNNTPTPAITSKKKKKSKNKTLPRNGDAEGENVDEDPIEALFNLLEEDLKNDLSSGEGDDVTEDDLAKLERELEAAFGNDDELSGMLTYSENSETDDDDDNDEEDDDADDNDDDDEANDDDDDEEERPIELKKWQLRRLASALKIGRRKTSIKSLAAELCLDRAVVLEFLRDPPPDLLLLSAALPDRVVQTPSEPEIKPMEASTELTEDVVKPEPEVKLPVHSMQSRWSMQKRLKKVQIQTLERVYSRSKRPTSAMVSSIVHVTNLPRKRIVQWFEEKRAEEGIPLKRLPYQLSSSETVLSN</sequence>
<gene>
    <name evidence="9" type="ORF">FRX31_018945</name>
</gene>
<proteinExistence type="predicted"/>
<dbReference type="PANTHER" id="PTHR15467:SF9">
    <property type="entry name" value="HOMEOBOX DOMAIN-CONTAINING PROTEIN"/>
    <property type="match status" value="1"/>
</dbReference>
<dbReference type="AlphaFoldDB" id="A0A7J6W268"/>
<dbReference type="InterPro" id="IPR009057">
    <property type="entry name" value="Homeodomain-like_sf"/>
</dbReference>
<accession>A0A7J6W268</accession>
<keyword evidence="10" id="KW-1185">Reference proteome</keyword>
<feature type="region of interest" description="Disordered" evidence="7">
    <location>
        <begin position="132"/>
        <end position="186"/>
    </location>
</feature>
<feature type="DNA-binding region" description="Homeobox" evidence="5">
    <location>
        <begin position="284"/>
        <end position="343"/>
    </location>
</feature>